<dbReference type="InterPro" id="IPR000242">
    <property type="entry name" value="PTP_cat"/>
</dbReference>
<protein>
    <recommendedName>
        <fullName evidence="1">Tyrosine specific protein phosphatases domain-containing protein</fullName>
    </recommendedName>
</protein>
<evidence type="ECO:0000313" key="2">
    <source>
        <dbReference type="EMBL" id="SED83228.1"/>
    </source>
</evidence>
<dbReference type="Gene3D" id="3.90.190.10">
    <property type="entry name" value="Protein tyrosine phosphatase superfamily"/>
    <property type="match status" value="1"/>
</dbReference>
<dbReference type="InterPro" id="IPR000387">
    <property type="entry name" value="Tyr_Pase_dom"/>
</dbReference>
<accession>A0A1M7DHR1</accession>
<dbReference type="PROSITE" id="PS50056">
    <property type="entry name" value="TYR_PHOSPHATASE_2"/>
    <property type="match status" value="1"/>
</dbReference>
<dbReference type="AlphaFoldDB" id="A0A1M7DHR1"/>
<dbReference type="PROSITE" id="PS00383">
    <property type="entry name" value="TYR_PHOSPHATASE_1"/>
    <property type="match status" value="1"/>
</dbReference>
<name>A0A1M7DHR1_9BRAD</name>
<dbReference type="Pfam" id="PF00102">
    <property type="entry name" value="Y_phosphatase"/>
    <property type="match status" value="1"/>
</dbReference>
<feature type="domain" description="Tyrosine specific protein phosphatases" evidence="1">
    <location>
        <begin position="91"/>
        <end position="146"/>
    </location>
</feature>
<reference evidence="2 3" key="1">
    <citation type="submission" date="2016-10" db="EMBL/GenBank/DDBJ databases">
        <authorList>
            <person name="de Groot N.N."/>
        </authorList>
    </citation>
    <scope>NUCLEOTIDE SEQUENCE [LARGE SCALE GENOMIC DNA]</scope>
    <source>
        <strain evidence="2 3">GAS522</strain>
    </source>
</reference>
<evidence type="ECO:0000259" key="1">
    <source>
        <dbReference type="PROSITE" id="PS50056"/>
    </source>
</evidence>
<dbReference type="EMBL" id="FNTI01000001">
    <property type="protein sequence ID" value="SED83228.1"/>
    <property type="molecule type" value="Genomic_DNA"/>
</dbReference>
<dbReference type="SUPFAM" id="SSF52799">
    <property type="entry name" value="(Phosphotyrosine protein) phosphatases II"/>
    <property type="match status" value="1"/>
</dbReference>
<dbReference type="GO" id="GO:0004725">
    <property type="term" value="F:protein tyrosine phosphatase activity"/>
    <property type="evidence" value="ECO:0007669"/>
    <property type="project" value="InterPro"/>
</dbReference>
<organism evidence="2 3">
    <name type="scientific">Bradyrhizobium lablabi</name>
    <dbReference type="NCBI Taxonomy" id="722472"/>
    <lineage>
        <taxon>Bacteria</taxon>
        <taxon>Pseudomonadati</taxon>
        <taxon>Pseudomonadota</taxon>
        <taxon>Alphaproteobacteria</taxon>
        <taxon>Hyphomicrobiales</taxon>
        <taxon>Nitrobacteraceae</taxon>
        <taxon>Bradyrhizobium</taxon>
    </lineage>
</organism>
<gene>
    <name evidence="2" type="ORF">SAMN05444171_5324</name>
</gene>
<dbReference type="Proteomes" id="UP000183208">
    <property type="component" value="Unassembled WGS sequence"/>
</dbReference>
<proteinExistence type="predicted"/>
<evidence type="ECO:0000313" key="3">
    <source>
        <dbReference type="Proteomes" id="UP000183208"/>
    </source>
</evidence>
<sequence length="192" mass="20918">MVGTLRFAHPTDYNRGNKNHPGNAMLHVCSLAALPETVKATGASHVLTVMANVDQVQRPASVLEANHLKVSMDDITEQIDGFVAPSDQHIEKVLAFVRGWDRRAPMVVHCYAGISRSTASAFAAACMLNPHRDEIEIAKQIRARSPIASPNRLIVSLADKALGRDGRMLRALDEMGPGSMTVEGKPFRLDLE</sequence>
<dbReference type="InterPro" id="IPR016130">
    <property type="entry name" value="Tyr_Pase_AS"/>
</dbReference>
<dbReference type="InterPro" id="IPR029021">
    <property type="entry name" value="Prot-tyrosine_phosphatase-like"/>
</dbReference>